<dbReference type="InterPro" id="IPR013123">
    <property type="entry name" value="SpoU_subst-bd"/>
</dbReference>
<name>A0AA52EGP1_9PROT</name>
<keyword evidence="1" id="KW-0489">Methyltransferase</keyword>
<evidence type="ECO:0000256" key="3">
    <source>
        <dbReference type="SAM" id="MobiDB-lite"/>
    </source>
</evidence>
<feature type="compositionally biased region" description="Basic and acidic residues" evidence="3">
    <location>
        <begin position="1"/>
        <end position="12"/>
    </location>
</feature>
<dbReference type="AlphaFoldDB" id="A0AA52EGP1"/>
<dbReference type="InterPro" id="IPR001537">
    <property type="entry name" value="SpoU_MeTrfase"/>
</dbReference>
<protein>
    <submittedName>
        <fullName evidence="5">23S rRNA (Guanosine(2251)-2'-O)-methyltransferase RlmB</fullName>
    </submittedName>
</protein>
<reference evidence="5" key="1">
    <citation type="submission" date="2023-04" db="EMBL/GenBank/DDBJ databases">
        <title>Complete genome sequence of Temperatibacter marinus.</title>
        <authorList>
            <person name="Rong J.-C."/>
            <person name="Yi M.-L."/>
            <person name="Zhao Q."/>
        </authorList>
    </citation>
    <scope>NUCLEOTIDE SEQUENCE</scope>
    <source>
        <strain evidence="5">NBRC 110045</strain>
    </source>
</reference>
<dbReference type="GO" id="GO:0008173">
    <property type="term" value="F:RNA methyltransferase activity"/>
    <property type="evidence" value="ECO:0007669"/>
    <property type="project" value="InterPro"/>
</dbReference>
<feature type="domain" description="RNA 2-O ribose methyltransferase substrate binding" evidence="4">
    <location>
        <begin position="60"/>
        <end position="135"/>
    </location>
</feature>
<evidence type="ECO:0000259" key="4">
    <source>
        <dbReference type="SMART" id="SM00967"/>
    </source>
</evidence>
<feature type="region of interest" description="Disordered" evidence="3">
    <location>
        <begin position="1"/>
        <end position="50"/>
    </location>
</feature>
<dbReference type="GO" id="GO:0006396">
    <property type="term" value="P:RNA processing"/>
    <property type="evidence" value="ECO:0007669"/>
    <property type="project" value="InterPro"/>
</dbReference>
<dbReference type="Gene3D" id="3.40.1280.10">
    <property type="match status" value="1"/>
</dbReference>
<dbReference type="PANTHER" id="PTHR46429:SF1">
    <property type="entry name" value="23S RRNA (GUANOSINE-2'-O-)-METHYLTRANSFERASE RLMB"/>
    <property type="match status" value="1"/>
</dbReference>
<dbReference type="Proteomes" id="UP001268683">
    <property type="component" value="Chromosome"/>
</dbReference>
<dbReference type="GO" id="GO:0003723">
    <property type="term" value="F:RNA binding"/>
    <property type="evidence" value="ECO:0007669"/>
    <property type="project" value="InterPro"/>
</dbReference>
<dbReference type="SMART" id="SM00967">
    <property type="entry name" value="SpoU_sub_bind"/>
    <property type="match status" value="1"/>
</dbReference>
<dbReference type="NCBIfam" id="TIGR00186">
    <property type="entry name" value="rRNA_methyl_3"/>
    <property type="match status" value="1"/>
</dbReference>
<dbReference type="Pfam" id="PF00588">
    <property type="entry name" value="SpoU_methylase"/>
    <property type="match status" value="1"/>
</dbReference>
<keyword evidence="2" id="KW-0808">Transferase</keyword>
<dbReference type="CDD" id="cd18103">
    <property type="entry name" value="SpoU-like_RlmB"/>
    <property type="match status" value="1"/>
</dbReference>
<feature type="compositionally biased region" description="Low complexity" evidence="3">
    <location>
        <begin position="23"/>
        <end position="33"/>
    </location>
</feature>
<dbReference type="GO" id="GO:0005829">
    <property type="term" value="C:cytosol"/>
    <property type="evidence" value="ECO:0007669"/>
    <property type="project" value="TreeGrafter"/>
</dbReference>
<accession>A0AA52EGP1</accession>
<evidence type="ECO:0000256" key="2">
    <source>
        <dbReference type="ARBA" id="ARBA00022679"/>
    </source>
</evidence>
<dbReference type="KEGG" id="tmk:QGN29_00330"/>
<evidence type="ECO:0000313" key="6">
    <source>
        <dbReference type="Proteomes" id="UP001268683"/>
    </source>
</evidence>
<dbReference type="InterPro" id="IPR004441">
    <property type="entry name" value="rRNA_MeTrfase_TrmH"/>
</dbReference>
<evidence type="ECO:0000256" key="1">
    <source>
        <dbReference type="ARBA" id="ARBA00022603"/>
    </source>
</evidence>
<sequence length="294" mass="31864">MARKPSRTEKKLLKQGKKPSKPPKASSKSTASKNQPQQGRPQKPKTVSAKLPHLKKGSYFIFGRNAIEAALKNEDRDCLRLIGIEKALVKAEHLMAIRPGLRVDGVKSTDLFKEHVPADSPHQGILLEVLPLREKSIEDFNEAGDRQLMLILDQVTDPQNVGACLRAGAALGAHALITPDRNCPLENGTIARTSAGGLESLPWLRIGNLAATLDDLKDKGFWVVGLDGDTDTSLREIDSNGKIALVMGNEGRGMRDLTRKQCDIIAKIPMTGRVESLNVATAAAIALYELGQTS</sequence>
<dbReference type="SUPFAM" id="SSF75217">
    <property type="entry name" value="alpha/beta knot"/>
    <property type="match status" value="1"/>
</dbReference>
<dbReference type="GO" id="GO:0032259">
    <property type="term" value="P:methylation"/>
    <property type="evidence" value="ECO:0007669"/>
    <property type="project" value="UniProtKB-KW"/>
</dbReference>
<dbReference type="PANTHER" id="PTHR46429">
    <property type="entry name" value="23S RRNA (GUANOSINE-2'-O-)-METHYLTRANSFERASE RLMB"/>
    <property type="match status" value="1"/>
</dbReference>
<dbReference type="EMBL" id="CP123872">
    <property type="protein sequence ID" value="WND02808.1"/>
    <property type="molecule type" value="Genomic_DNA"/>
</dbReference>
<dbReference type="Gene3D" id="3.30.1330.30">
    <property type="match status" value="1"/>
</dbReference>
<dbReference type="InterPro" id="IPR029026">
    <property type="entry name" value="tRNA_m1G_MTases_N"/>
</dbReference>
<dbReference type="InterPro" id="IPR029064">
    <property type="entry name" value="Ribosomal_eL30-like_sf"/>
</dbReference>
<keyword evidence="6" id="KW-1185">Reference proteome</keyword>
<dbReference type="RefSeq" id="WP_310798646.1">
    <property type="nucleotide sequence ID" value="NZ_CP123872.1"/>
</dbReference>
<gene>
    <name evidence="5" type="primary">rlmB</name>
    <name evidence="5" type="ORF">QGN29_00330</name>
</gene>
<dbReference type="InterPro" id="IPR029028">
    <property type="entry name" value="Alpha/beta_knot_MTases"/>
</dbReference>
<organism evidence="5 6">
    <name type="scientific">Temperatibacter marinus</name>
    <dbReference type="NCBI Taxonomy" id="1456591"/>
    <lineage>
        <taxon>Bacteria</taxon>
        <taxon>Pseudomonadati</taxon>
        <taxon>Pseudomonadota</taxon>
        <taxon>Alphaproteobacteria</taxon>
        <taxon>Kordiimonadales</taxon>
        <taxon>Temperatibacteraceae</taxon>
        <taxon>Temperatibacter</taxon>
    </lineage>
</organism>
<evidence type="ECO:0000313" key="5">
    <source>
        <dbReference type="EMBL" id="WND02808.1"/>
    </source>
</evidence>
<dbReference type="SUPFAM" id="SSF55315">
    <property type="entry name" value="L30e-like"/>
    <property type="match status" value="1"/>
</dbReference>
<proteinExistence type="predicted"/>